<comment type="caution">
    <text evidence="1">The sequence shown here is derived from an EMBL/GenBank/DDBJ whole genome shotgun (WGS) entry which is preliminary data.</text>
</comment>
<dbReference type="Proteomes" id="UP000198323">
    <property type="component" value="Unassembled WGS sequence"/>
</dbReference>
<accession>A0A226MKE0</accession>
<protein>
    <submittedName>
        <fullName evidence="1">Uncharacterized protein</fullName>
    </submittedName>
</protein>
<dbReference type="STRING" id="9009.A0A226MKE0"/>
<dbReference type="EMBL" id="MCFN01000717">
    <property type="protein sequence ID" value="OXB55678.1"/>
    <property type="molecule type" value="Genomic_DNA"/>
</dbReference>
<dbReference type="OrthoDB" id="6159439at2759"/>
<name>A0A226MKE0_CALSU</name>
<dbReference type="AlphaFoldDB" id="A0A226MKE0"/>
<reference evidence="1 2" key="1">
    <citation type="submission" date="2016-07" db="EMBL/GenBank/DDBJ databases">
        <title>Disparate Historic Effective Population Sizes Predicted by Modern Levels of Genome Diversity for the Scaled Quail (Callipepla squamata) and the Northern Bobwhite (Colinus virginianus): Inferences from First and Second Generation Draft Genome Assemblies for Sympatric New World Quail.</title>
        <authorList>
            <person name="Oldeschulte D.L."/>
            <person name="Halley Y.A."/>
            <person name="Bhattarai E.K."/>
            <person name="Brashear W.A."/>
            <person name="Hill J."/>
            <person name="Metz R.P."/>
            <person name="Johnson C.D."/>
            <person name="Rollins D."/>
            <person name="Peterson M.J."/>
            <person name="Bickhart D.M."/>
            <person name="Decker J.E."/>
            <person name="Seabury C.M."/>
        </authorList>
    </citation>
    <scope>NUCLEOTIDE SEQUENCE [LARGE SCALE GENOMIC DNA]</scope>
    <source>
        <strain evidence="1 2">Texas</strain>
        <tissue evidence="1">Leg muscle</tissue>
    </source>
</reference>
<proteinExistence type="predicted"/>
<gene>
    <name evidence="1" type="ORF">ASZ78_001986</name>
</gene>
<sequence>MMAPCECASQKKPSLSFSIEEILKKPSASAASNETRNRNNYAEKSPALKGEIPWAFDFRNRSRLENEFRSDKMLLPAMCATPVARAKKVQAGHCRRPTDSPATFLGEDIGREHLEGKRKYEEEEDQLCDFPVDHPLHGECFQTKTFS</sequence>
<evidence type="ECO:0000313" key="2">
    <source>
        <dbReference type="Proteomes" id="UP000198323"/>
    </source>
</evidence>
<keyword evidence="2" id="KW-1185">Reference proteome</keyword>
<evidence type="ECO:0000313" key="1">
    <source>
        <dbReference type="EMBL" id="OXB55678.1"/>
    </source>
</evidence>
<organism evidence="1 2">
    <name type="scientific">Callipepla squamata</name>
    <name type="common">Scaled quail</name>
    <dbReference type="NCBI Taxonomy" id="9009"/>
    <lineage>
        <taxon>Eukaryota</taxon>
        <taxon>Metazoa</taxon>
        <taxon>Chordata</taxon>
        <taxon>Craniata</taxon>
        <taxon>Vertebrata</taxon>
        <taxon>Euteleostomi</taxon>
        <taxon>Archelosauria</taxon>
        <taxon>Archosauria</taxon>
        <taxon>Dinosauria</taxon>
        <taxon>Saurischia</taxon>
        <taxon>Theropoda</taxon>
        <taxon>Coelurosauria</taxon>
        <taxon>Aves</taxon>
        <taxon>Neognathae</taxon>
        <taxon>Galloanserae</taxon>
        <taxon>Galliformes</taxon>
        <taxon>Odontophoridae</taxon>
        <taxon>Callipepla</taxon>
    </lineage>
</organism>